<evidence type="ECO:0000313" key="3">
    <source>
        <dbReference type="Proteomes" id="UP000002762"/>
    </source>
</evidence>
<protein>
    <submittedName>
        <fullName evidence="2">Uncharacterized protein</fullName>
    </submittedName>
</protein>
<evidence type="ECO:0000256" key="1">
    <source>
        <dbReference type="SAM" id="MobiDB-lite"/>
    </source>
</evidence>
<organism evidence="2 3">
    <name type="scientific">Beauveria bassiana (strain ARSEF 2860)</name>
    <name type="common">White muscardine disease fungus</name>
    <name type="synonym">Tritirachium shiotae</name>
    <dbReference type="NCBI Taxonomy" id="655819"/>
    <lineage>
        <taxon>Eukaryota</taxon>
        <taxon>Fungi</taxon>
        <taxon>Dikarya</taxon>
        <taxon>Ascomycota</taxon>
        <taxon>Pezizomycotina</taxon>
        <taxon>Sordariomycetes</taxon>
        <taxon>Hypocreomycetidae</taxon>
        <taxon>Hypocreales</taxon>
        <taxon>Cordycipitaceae</taxon>
        <taxon>Beauveria</taxon>
    </lineage>
</organism>
<dbReference type="HOGENOM" id="CLU_891342_0_0_1"/>
<sequence>MAFDNAERQIIAEKKPLDENIREKAQELKDPNKLGRNRTSHELESKVQIDMFFLIGLLLAVPNSANPILLSLENTRALATKTNKRGILCQLACYARVVFALNPPDSFFLSGLLIDAALSALRKLTCMEAPKHFSRAIIGHCQVCGLEHSLERRQIGREKILEGGAQADRTQRAGQSERSERRAHFSTAQKVFLRALDAADGSRTPDSTSNTDTTASGSKRGSLEMSGPVSESTASQSASQSTAVTHQALVNQQPAIKSQSINSSYSSGAGQPAASNQESVNQQTVNQQTVNQKPVNQQPVNQQLAISQSVAD</sequence>
<feature type="compositionally biased region" description="Low complexity" evidence="1">
    <location>
        <begin position="230"/>
        <end position="245"/>
    </location>
</feature>
<feature type="region of interest" description="Disordered" evidence="1">
    <location>
        <begin position="196"/>
        <end position="245"/>
    </location>
</feature>
<dbReference type="EMBL" id="JH725175">
    <property type="protein sequence ID" value="EJP63438.1"/>
    <property type="molecule type" value="Genomic_DNA"/>
</dbReference>
<accession>J5JBE9</accession>
<feature type="compositionally biased region" description="Basic and acidic residues" evidence="1">
    <location>
        <begin position="169"/>
        <end position="183"/>
    </location>
</feature>
<evidence type="ECO:0000313" key="2">
    <source>
        <dbReference type="EMBL" id="EJP63438.1"/>
    </source>
</evidence>
<dbReference type="GeneID" id="19890626"/>
<dbReference type="Proteomes" id="UP000002762">
    <property type="component" value="Unassembled WGS sequence"/>
</dbReference>
<reference evidence="2 3" key="1">
    <citation type="journal article" date="2012" name="Sci. Rep.">
        <title>Genomic perspectives on the evolution of fungal entomopathogenicity in Beauveria bassiana.</title>
        <authorList>
            <person name="Xiao G."/>
            <person name="Ying S.H."/>
            <person name="Zheng P."/>
            <person name="Wang Z.L."/>
            <person name="Zhang S."/>
            <person name="Xie X.Q."/>
            <person name="Shang Y."/>
            <person name="St Leger R.J."/>
            <person name="Zhao G.P."/>
            <person name="Wang C."/>
            <person name="Feng M.G."/>
        </authorList>
    </citation>
    <scope>NUCLEOTIDE SEQUENCE [LARGE SCALE GENOMIC DNA]</scope>
    <source>
        <strain evidence="2 3">ARSEF 2860</strain>
    </source>
</reference>
<proteinExistence type="predicted"/>
<feature type="region of interest" description="Disordered" evidence="1">
    <location>
        <begin position="161"/>
        <end position="184"/>
    </location>
</feature>
<gene>
    <name evidence="2" type="ORF">BBA_07614</name>
</gene>
<name>J5JBE9_BEAB2</name>
<dbReference type="InParanoid" id="J5JBE9"/>
<feature type="compositionally biased region" description="Polar residues" evidence="1">
    <location>
        <begin position="204"/>
        <end position="219"/>
    </location>
</feature>
<keyword evidence="3" id="KW-1185">Reference proteome</keyword>
<feature type="compositionally biased region" description="Low complexity" evidence="1">
    <location>
        <begin position="280"/>
        <end position="303"/>
    </location>
</feature>
<dbReference type="AlphaFoldDB" id="J5JBE9"/>
<dbReference type="RefSeq" id="XP_008600933.1">
    <property type="nucleotide sequence ID" value="XM_008602711.1"/>
</dbReference>
<feature type="region of interest" description="Disordered" evidence="1">
    <location>
        <begin position="259"/>
        <end position="312"/>
    </location>
</feature>